<keyword evidence="1" id="KW-0732">Signal</keyword>
<feature type="chain" id="PRO_5001829454" description="Spidroin N-terminal domain-containing protein" evidence="1">
    <location>
        <begin position="24"/>
        <end position="188"/>
    </location>
</feature>
<dbReference type="AlphaFoldDB" id="A0A087T9L3"/>
<keyword evidence="4" id="KW-1185">Reference proteome</keyword>
<proteinExistence type="predicted"/>
<sequence length="188" mass="18938">MGWITRLAFVFFFTCMQIYSASGASADVWGNPATAEGLLQAFTQQLQASGAFSYDQMDDISSISDTIMDAIERSARSNKSSKSKLQALNMAFASSVAEIAASGQGGQPLSVKTGAIIDALASAFLQTTGAVDQVFLNEMNELITMFTQASANEVSSSSAAAAAGAGYGAGGQGQGSAAAAAASAAGTG</sequence>
<reference evidence="3 4" key="1">
    <citation type="submission" date="2013-11" db="EMBL/GenBank/DDBJ databases">
        <title>Genome sequencing of Stegodyphus mimosarum.</title>
        <authorList>
            <person name="Bechsgaard J."/>
        </authorList>
    </citation>
    <scope>NUCLEOTIDE SEQUENCE [LARGE SCALE GENOMIC DNA]</scope>
</reference>
<feature type="domain" description="Spidroin N-terminal" evidence="2">
    <location>
        <begin position="28"/>
        <end position="152"/>
    </location>
</feature>
<feature type="non-terminal residue" evidence="3">
    <location>
        <position position="188"/>
    </location>
</feature>
<dbReference type="OrthoDB" id="6437801at2759"/>
<gene>
    <name evidence="3" type="ORF">X975_05132</name>
</gene>
<feature type="signal peptide" evidence="1">
    <location>
        <begin position="1"/>
        <end position="23"/>
    </location>
</feature>
<evidence type="ECO:0000313" key="4">
    <source>
        <dbReference type="Proteomes" id="UP000054359"/>
    </source>
</evidence>
<evidence type="ECO:0000259" key="2">
    <source>
        <dbReference type="Pfam" id="PF16763"/>
    </source>
</evidence>
<accession>A0A087T9L3</accession>
<dbReference type="InterPro" id="IPR031913">
    <property type="entry name" value="Spidroin_N"/>
</dbReference>
<dbReference type="InterPro" id="IPR038243">
    <property type="entry name" value="Spidroin_N_sf"/>
</dbReference>
<name>A0A087T9L3_STEMI</name>
<dbReference type="Gene3D" id="1.10.274.70">
    <property type="match status" value="1"/>
</dbReference>
<dbReference type="EMBL" id="KK114163">
    <property type="protein sequence ID" value="KFM61802.1"/>
    <property type="molecule type" value="Genomic_DNA"/>
</dbReference>
<dbReference type="OMA" id="NADREYE"/>
<protein>
    <recommendedName>
        <fullName evidence="2">Spidroin N-terminal domain-containing protein</fullName>
    </recommendedName>
</protein>
<dbReference type="Proteomes" id="UP000054359">
    <property type="component" value="Unassembled WGS sequence"/>
</dbReference>
<evidence type="ECO:0000256" key="1">
    <source>
        <dbReference type="SAM" id="SignalP"/>
    </source>
</evidence>
<dbReference type="Pfam" id="PF16763">
    <property type="entry name" value="Spidroin_N"/>
    <property type="match status" value="1"/>
</dbReference>
<organism evidence="3 4">
    <name type="scientific">Stegodyphus mimosarum</name>
    <name type="common">African social velvet spider</name>
    <dbReference type="NCBI Taxonomy" id="407821"/>
    <lineage>
        <taxon>Eukaryota</taxon>
        <taxon>Metazoa</taxon>
        <taxon>Ecdysozoa</taxon>
        <taxon>Arthropoda</taxon>
        <taxon>Chelicerata</taxon>
        <taxon>Arachnida</taxon>
        <taxon>Araneae</taxon>
        <taxon>Araneomorphae</taxon>
        <taxon>Entelegynae</taxon>
        <taxon>Eresoidea</taxon>
        <taxon>Eresidae</taxon>
        <taxon>Stegodyphus</taxon>
    </lineage>
</organism>
<evidence type="ECO:0000313" key="3">
    <source>
        <dbReference type="EMBL" id="KFM61802.1"/>
    </source>
</evidence>